<evidence type="ECO:0000256" key="1">
    <source>
        <dbReference type="SAM" id="MobiDB-lite"/>
    </source>
</evidence>
<sequence length="115" mass="12134">MVIFLESLAGPKEEGDVARYLSGYALDVAIGHSRPRGSDATQVESHLEGRGAGRVGQDDRGRLNGELSCSPECAGDRGRPGVCVAHGSDAGHRENGGRTHSAEPKERHCEDILAT</sequence>
<evidence type="ECO:0000313" key="3">
    <source>
        <dbReference type="Proteomes" id="UP001139648"/>
    </source>
</evidence>
<evidence type="ECO:0000313" key="2">
    <source>
        <dbReference type="EMBL" id="MCP2356771.1"/>
    </source>
</evidence>
<dbReference type="EMBL" id="JAMZEB010000002">
    <property type="protein sequence ID" value="MCP2356771.1"/>
    <property type="molecule type" value="Genomic_DNA"/>
</dbReference>
<protein>
    <submittedName>
        <fullName evidence="2">Uncharacterized protein</fullName>
    </submittedName>
</protein>
<proteinExistence type="predicted"/>
<feature type="compositionally biased region" description="Basic and acidic residues" evidence="1">
    <location>
        <begin position="45"/>
        <end position="62"/>
    </location>
</feature>
<dbReference type="RefSeq" id="WP_253743935.1">
    <property type="nucleotide sequence ID" value="NZ_BAABKA010000063.1"/>
</dbReference>
<name>A0A9X2K4N0_9ACTN</name>
<dbReference type="Proteomes" id="UP001139648">
    <property type="component" value="Unassembled WGS sequence"/>
</dbReference>
<feature type="region of interest" description="Disordered" evidence="1">
    <location>
        <begin position="33"/>
        <end position="62"/>
    </location>
</feature>
<comment type="caution">
    <text evidence="2">The sequence shown here is derived from an EMBL/GenBank/DDBJ whole genome shotgun (WGS) entry which is preliminary data.</text>
</comment>
<organism evidence="2 3">
    <name type="scientific">Nonomuraea thailandensis</name>
    <dbReference type="NCBI Taxonomy" id="1188745"/>
    <lineage>
        <taxon>Bacteria</taxon>
        <taxon>Bacillati</taxon>
        <taxon>Actinomycetota</taxon>
        <taxon>Actinomycetes</taxon>
        <taxon>Streptosporangiales</taxon>
        <taxon>Streptosporangiaceae</taxon>
        <taxon>Nonomuraea</taxon>
    </lineage>
</organism>
<feature type="compositionally biased region" description="Basic and acidic residues" evidence="1">
    <location>
        <begin position="89"/>
        <end position="115"/>
    </location>
</feature>
<gene>
    <name evidence="2" type="ORF">HD597_003791</name>
</gene>
<reference evidence="2" key="1">
    <citation type="submission" date="2022-06" db="EMBL/GenBank/DDBJ databases">
        <title>Sequencing the genomes of 1000 actinobacteria strains.</title>
        <authorList>
            <person name="Klenk H.-P."/>
        </authorList>
    </citation>
    <scope>NUCLEOTIDE SEQUENCE</scope>
    <source>
        <strain evidence="2">DSM 46694</strain>
    </source>
</reference>
<keyword evidence="3" id="KW-1185">Reference proteome</keyword>
<dbReference type="AlphaFoldDB" id="A0A9X2K4N0"/>
<accession>A0A9X2K4N0</accession>
<feature type="region of interest" description="Disordered" evidence="1">
    <location>
        <begin position="84"/>
        <end position="115"/>
    </location>
</feature>